<evidence type="ECO:0008006" key="4">
    <source>
        <dbReference type="Google" id="ProtNLM"/>
    </source>
</evidence>
<feature type="region of interest" description="Disordered" evidence="1">
    <location>
        <begin position="89"/>
        <end position="120"/>
    </location>
</feature>
<sequence length="231" mass="24702">MSDPDLTPSEEQVRRLLADARHDEPMPDDVTDRLDRVLADLQGESRRTSAPIDLAARRRRRVARNVLVAAAAIVVLGVGISRVDLSGQDADGGSADSGAASAPEAAAREGDAGGGDTDQDLERLIKGRPLVLSSEDFDRQVRRLSPDPRASLAELPLEEGYSDDAHKDLAADAPRPWCYDAAWGVGQRIAVRYDGQRGVLVLRPPSGDSRTADLYLCGETVPTRSTTVPAG</sequence>
<feature type="compositionally biased region" description="Low complexity" evidence="1">
    <location>
        <begin position="89"/>
        <end position="105"/>
    </location>
</feature>
<keyword evidence="3" id="KW-1185">Reference proteome</keyword>
<dbReference type="RefSeq" id="WP_345528336.1">
    <property type="nucleotide sequence ID" value="NZ_BAABKN010000023.1"/>
</dbReference>
<dbReference type="Proteomes" id="UP001499882">
    <property type="component" value="Unassembled WGS sequence"/>
</dbReference>
<reference evidence="3" key="1">
    <citation type="journal article" date="2019" name="Int. J. Syst. Evol. Microbiol.">
        <title>The Global Catalogue of Microorganisms (GCM) 10K type strain sequencing project: providing services to taxonomists for standard genome sequencing and annotation.</title>
        <authorList>
            <consortium name="The Broad Institute Genomics Platform"/>
            <consortium name="The Broad Institute Genome Sequencing Center for Infectious Disease"/>
            <person name="Wu L."/>
            <person name="Ma J."/>
        </authorList>
    </citation>
    <scope>NUCLEOTIDE SEQUENCE [LARGE SCALE GENOMIC DNA]</scope>
    <source>
        <strain evidence="3">JCM 18532</strain>
    </source>
</reference>
<evidence type="ECO:0000256" key="1">
    <source>
        <dbReference type="SAM" id="MobiDB-lite"/>
    </source>
</evidence>
<proteinExistence type="predicted"/>
<name>A0ABP8Z778_9ACTN</name>
<comment type="caution">
    <text evidence="2">The sequence shown here is derived from an EMBL/GenBank/DDBJ whole genome shotgun (WGS) entry which is preliminary data.</text>
</comment>
<accession>A0ABP8Z778</accession>
<evidence type="ECO:0000313" key="2">
    <source>
        <dbReference type="EMBL" id="GAA4748103.1"/>
    </source>
</evidence>
<protein>
    <recommendedName>
        <fullName evidence="4">Anti-sigma factor</fullName>
    </recommendedName>
</protein>
<dbReference type="EMBL" id="BAABKN010000023">
    <property type="protein sequence ID" value="GAA4748103.1"/>
    <property type="molecule type" value="Genomic_DNA"/>
</dbReference>
<gene>
    <name evidence="2" type="ORF">GCM10023350_36280</name>
</gene>
<evidence type="ECO:0000313" key="3">
    <source>
        <dbReference type="Proteomes" id="UP001499882"/>
    </source>
</evidence>
<organism evidence="2 3">
    <name type="scientific">Nocardioides endophyticus</name>
    <dbReference type="NCBI Taxonomy" id="1353775"/>
    <lineage>
        <taxon>Bacteria</taxon>
        <taxon>Bacillati</taxon>
        <taxon>Actinomycetota</taxon>
        <taxon>Actinomycetes</taxon>
        <taxon>Propionibacteriales</taxon>
        <taxon>Nocardioidaceae</taxon>
        <taxon>Nocardioides</taxon>
    </lineage>
</organism>